<organism evidence="3 4">
    <name type="scientific">Stylosanthes scabra</name>
    <dbReference type="NCBI Taxonomy" id="79078"/>
    <lineage>
        <taxon>Eukaryota</taxon>
        <taxon>Viridiplantae</taxon>
        <taxon>Streptophyta</taxon>
        <taxon>Embryophyta</taxon>
        <taxon>Tracheophyta</taxon>
        <taxon>Spermatophyta</taxon>
        <taxon>Magnoliopsida</taxon>
        <taxon>eudicotyledons</taxon>
        <taxon>Gunneridae</taxon>
        <taxon>Pentapetalae</taxon>
        <taxon>rosids</taxon>
        <taxon>fabids</taxon>
        <taxon>Fabales</taxon>
        <taxon>Fabaceae</taxon>
        <taxon>Papilionoideae</taxon>
        <taxon>50 kb inversion clade</taxon>
        <taxon>dalbergioids sensu lato</taxon>
        <taxon>Dalbergieae</taxon>
        <taxon>Pterocarpus clade</taxon>
        <taxon>Stylosanthes</taxon>
    </lineage>
</organism>
<dbReference type="PANTHER" id="PTHR31713:SF92">
    <property type="entry name" value="CALMODULIN-BINDING PROTEIN"/>
    <property type="match status" value="1"/>
</dbReference>
<dbReference type="Pfam" id="PF07887">
    <property type="entry name" value="Calmodulin_bind"/>
    <property type="match status" value="1"/>
</dbReference>
<feature type="domain" description="Calmodulin binding protein-like N-terminal" evidence="1">
    <location>
        <begin position="86"/>
        <end position="230"/>
    </location>
</feature>
<dbReference type="InterPro" id="IPR046830">
    <property type="entry name" value="Calmod_bind_M"/>
</dbReference>
<comment type="caution">
    <text evidence="3">The sequence shown here is derived from an EMBL/GenBank/DDBJ whole genome shotgun (WGS) entry which is preliminary data.</text>
</comment>
<dbReference type="PANTHER" id="PTHR31713">
    <property type="entry name" value="OS02G0177800 PROTEIN"/>
    <property type="match status" value="1"/>
</dbReference>
<dbReference type="Proteomes" id="UP001341840">
    <property type="component" value="Unassembled WGS sequence"/>
</dbReference>
<dbReference type="EMBL" id="JASCZI010211681">
    <property type="protein sequence ID" value="MED6195847.1"/>
    <property type="molecule type" value="Genomic_DNA"/>
</dbReference>
<dbReference type="Pfam" id="PF20451">
    <property type="entry name" value="Calmod_bind_M"/>
    <property type="match status" value="1"/>
</dbReference>
<evidence type="ECO:0000259" key="1">
    <source>
        <dbReference type="Pfam" id="PF07887"/>
    </source>
</evidence>
<keyword evidence="4" id="KW-1185">Reference proteome</keyword>
<feature type="domain" description="Calmodulin binding protein central" evidence="2">
    <location>
        <begin position="242"/>
        <end position="307"/>
    </location>
</feature>
<proteinExistence type="predicted"/>
<gene>
    <name evidence="3" type="ORF">PIB30_041725</name>
</gene>
<dbReference type="InterPro" id="IPR046831">
    <property type="entry name" value="Calmodulin_bind_N"/>
</dbReference>
<name>A0ABU6XD01_9FABA</name>
<evidence type="ECO:0000313" key="3">
    <source>
        <dbReference type="EMBL" id="MED6195847.1"/>
    </source>
</evidence>
<evidence type="ECO:0000313" key="4">
    <source>
        <dbReference type="Proteomes" id="UP001341840"/>
    </source>
</evidence>
<dbReference type="InterPro" id="IPR012416">
    <property type="entry name" value="CBP60"/>
</dbReference>
<protein>
    <recommendedName>
        <fullName evidence="5">Calmodulin-binding protein 60 B-like</fullName>
    </recommendedName>
</protein>
<accession>A0ABU6XD01</accession>
<reference evidence="3 4" key="1">
    <citation type="journal article" date="2023" name="Plants (Basel)">
        <title>Bridging the Gap: Combining Genomics and Transcriptomics Approaches to Understand Stylosanthes scabra, an Orphan Legume from the Brazilian Caatinga.</title>
        <authorList>
            <person name="Ferreira-Neto J.R.C."/>
            <person name="da Silva M.D."/>
            <person name="Binneck E."/>
            <person name="de Melo N.F."/>
            <person name="da Silva R.H."/>
            <person name="de Melo A.L.T.M."/>
            <person name="Pandolfi V."/>
            <person name="Bustamante F.O."/>
            <person name="Brasileiro-Vidal A.C."/>
            <person name="Benko-Iseppon A.M."/>
        </authorList>
    </citation>
    <scope>NUCLEOTIDE SEQUENCE [LARGE SCALE GENOMIC DNA]</scope>
    <source>
        <tissue evidence="3">Leaves</tissue>
    </source>
</reference>
<evidence type="ECO:0008006" key="5">
    <source>
        <dbReference type="Google" id="ProtNLM"/>
    </source>
</evidence>
<evidence type="ECO:0000259" key="2">
    <source>
        <dbReference type="Pfam" id="PF20451"/>
    </source>
</evidence>
<sequence length="403" mass="45293">MNTVSQGGDSKRRRDEEGGICMYGNHVKLNLETDIVPALTKTIRKVLAEKLEHTFSEVPAGVLLELRQSLPSGATAGTSSRAWKPYKLVFKDDLADTIYRDSKIKAREEEDVEIALYDTITNSIVTDGLLSSIKVRICALKGEFNNGSSWSTTEFKNNIFHQREDKAALLKGETIITLKKGVGRISNISFTDNSKRTRSGRYRLGAIVHSPAFYQEHVTEAVTNPFMVKESRGNKKHYPPSPKDDIWRLVNISKDGNIHKRLSQDLQIKTVEDLLRFDNQAHLTLLQKAFGQSSRKLRETIKHARSCYLPTAVTCQGQNCHSHNILNSYHHDDKQHVEETVTMAHTFPGPMGILQQQGTDFVQPSASTPQVDSAQELFVLPETTRIQGHNYVADGNWDFSGFI</sequence>